<dbReference type="InterPro" id="IPR017441">
    <property type="entry name" value="Protein_kinase_ATP_BS"/>
</dbReference>
<evidence type="ECO:0000256" key="4">
    <source>
        <dbReference type="ARBA" id="ARBA00022741"/>
    </source>
</evidence>
<evidence type="ECO:0000256" key="1">
    <source>
        <dbReference type="ARBA" id="ARBA00012513"/>
    </source>
</evidence>
<evidence type="ECO:0000256" key="2">
    <source>
        <dbReference type="ARBA" id="ARBA00022527"/>
    </source>
</evidence>
<feature type="region of interest" description="Disordered" evidence="8">
    <location>
        <begin position="286"/>
        <end position="307"/>
    </location>
</feature>
<evidence type="ECO:0000259" key="10">
    <source>
        <dbReference type="PROSITE" id="PS50011"/>
    </source>
</evidence>
<evidence type="ECO:0000313" key="12">
    <source>
        <dbReference type="Proteomes" id="UP001589890"/>
    </source>
</evidence>
<evidence type="ECO:0000256" key="5">
    <source>
        <dbReference type="ARBA" id="ARBA00022777"/>
    </source>
</evidence>
<dbReference type="Gene3D" id="3.30.200.20">
    <property type="entry name" value="Phosphorylase Kinase, domain 1"/>
    <property type="match status" value="1"/>
</dbReference>
<reference evidence="11 12" key="1">
    <citation type="submission" date="2024-09" db="EMBL/GenBank/DDBJ databases">
        <authorList>
            <person name="Sun Q."/>
            <person name="Mori K."/>
        </authorList>
    </citation>
    <scope>NUCLEOTIDE SEQUENCE [LARGE SCALE GENOMIC DNA]</scope>
    <source>
        <strain evidence="11 12">CGMCC 1.15906</strain>
    </source>
</reference>
<dbReference type="InterPro" id="IPR000719">
    <property type="entry name" value="Prot_kinase_dom"/>
</dbReference>
<dbReference type="SUPFAM" id="SSF56112">
    <property type="entry name" value="Protein kinase-like (PK-like)"/>
    <property type="match status" value="1"/>
</dbReference>
<name>A0ABV6QRW2_9ACTN</name>
<dbReference type="EC" id="2.7.11.1" evidence="1"/>
<dbReference type="PROSITE" id="PS00107">
    <property type="entry name" value="PROTEIN_KINASE_ATP"/>
    <property type="match status" value="1"/>
</dbReference>
<feature type="transmembrane region" description="Helical" evidence="9">
    <location>
        <begin position="335"/>
        <end position="356"/>
    </location>
</feature>
<evidence type="ECO:0000256" key="8">
    <source>
        <dbReference type="SAM" id="MobiDB-lite"/>
    </source>
</evidence>
<feature type="domain" description="Protein kinase" evidence="10">
    <location>
        <begin position="7"/>
        <end position="277"/>
    </location>
</feature>
<dbReference type="PANTHER" id="PTHR43289:SF6">
    <property type="entry name" value="SERINE_THREONINE-PROTEIN KINASE NEKL-3"/>
    <property type="match status" value="1"/>
</dbReference>
<dbReference type="PANTHER" id="PTHR43289">
    <property type="entry name" value="MITOGEN-ACTIVATED PROTEIN KINASE KINASE KINASE 20-RELATED"/>
    <property type="match status" value="1"/>
</dbReference>
<comment type="caution">
    <text evidence="11">The sequence shown here is derived from an EMBL/GenBank/DDBJ whole genome shotgun (WGS) entry which is preliminary data.</text>
</comment>
<feature type="compositionally biased region" description="Polar residues" evidence="8">
    <location>
        <begin position="291"/>
        <end position="307"/>
    </location>
</feature>
<evidence type="ECO:0000256" key="9">
    <source>
        <dbReference type="SAM" id="Phobius"/>
    </source>
</evidence>
<dbReference type="InterPro" id="IPR008266">
    <property type="entry name" value="Tyr_kinase_AS"/>
</dbReference>
<dbReference type="PROSITE" id="PS50011">
    <property type="entry name" value="PROTEIN_KINASE_DOM"/>
    <property type="match status" value="1"/>
</dbReference>
<evidence type="ECO:0000256" key="3">
    <source>
        <dbReference type="ARBA" id="ARBA00022679"/>
    </source>
</evidence>
<keyword evidence="4 7" id="KW-0547">Nucleotide-binding</keyword>
<accession>A0ABV6QRW2</accession>
<evidence type="ECO:0000256" key="7">
    <source>
        <dbReference type="PROSITE-ProRule" id="PRU10141"/>
    </source>
</evidence>
<dbReference type="PROSITE" id="PS00109">
    <property type="entry name" value="PROTEIN_KINASE_TYR"/>
    <property type="match status" value="1"/>
</dbReference>
<evidence type="ECO:0000256" key="6">
    <source>
        <dbReference type="ARBA" id="ARBA00022840"/>
    </source>
</evidence>
<dbReference type="InterPro" id="IPR011009">
    <property type="entry name" value="Kinase-like_dom_sf"/>
</dbReference>
<dbReference type="EMBL" id="JBHLTC010000032">
    <property type="protein sequence ID" value="MFC0627356.1"/>
    <property type="molecule type" value="Genomic_DNA"/>
</dbReference>
<proteinExistence type="predicted"/>
<keyword evidence="2" id="KW-0723">Serine/threonine-protein kinase</keyword>
<keyword evidence="9" id="KW-1133">Transmembrane helix</keyword>
<evidence type="ECO:0000313" key="11">
    <source>
        <dbReference type="EMBL" id="MFC0627356.1"/>
    </source>
</evidence>
<dbReference type="GO" id="GO:0004674">
    <property type="term" value="F:protein serine/threonine kinase activity"/>
    <property type="evidence" value="ECO:0007669"/>
    <property type="project" value="UniProtKB-EC"/>
</dbReference>
<dbReference type="Pfam" id="PF00069">
    <property type="entry name" value="Pkinase"/>
    <property type="match status" value="1"/>
</dbReference>
<keyword evidence="3 11" id="KW-0808">Transferase</keyword>
<keyword evidence="6 7" id="KW-0067">ATP-binding</keyword>
<dbReference type="Gene3D" id="1.10.510.10">
    <property type="entry name" value="Transferase(Phosphotransferase) domain 1"/>
    <property type="match status" value="1"/>
</dbReference>
<dbReference type="CDD" id="cd14014">
    <property type="entry name" value="STKc_PknB_like"/>
    <property type="match status" value="1"/>
</dbReference>
<organism evidence="11 12">
    <name type="scientific">Kribbella deserti</name>
    <dbReference type="NCBI Taxonomy" id="1926257"/>
    <lineage>
        <taxon>Bacteria</taxon>
        <taxon>Bacillati</taxon>
        <taxon>Actinomycetota</taxon>
        <taxon>Actinomycetes</taxon>
        <taxon>Propionibacteriales</taxon>
        <taxon>Kribbellaceae</taxon>
        <taxon>Kribbella</taxon>
    </lineage>
</organism>
<dbReference type="Proteomes" id="UP001589890">
    <property type="component" value="Unassembled WGS sequence"/>
</dbReference>
<feature type="binding site" evidence="7">
    <location>
        <position position="36"/>
    </location>
    <ligand>
        <name>ATP</name>
        <dbReference type="ChEBI" id="CHEBI:30616"/>
    </ligand>
</feature>
<gene>
    <name evidence="11" type="ORF">ACFFGN_24995</name>
</gene>
<protein>
    <recommendedName>
        <fullName evidence="1">non-specific serine/threonine protein kinase</fullName>
        <ecNumber evidence="1">2.7.11.1</ecNumber>
    </recommendedName>
</protein>
<keyword evidence="12" id="KW-1185">Reference proteome</keyword>
<keyword evidence="9" id="KW-0472">Membrane</keyword>
<dbReference type="RefSeq" id="WP_380051943.1">
    <property type="nucleotide sequence ID" value="NZ_JBHLTC010000032.1"/>
</dbReference>
<keyword evidence="9" id="KW-0812">Transmembrane</keyword>
<sequence length="358" mass="38140">MEVIGRYRLDSKIGAGAFATVWRGYDDDLDVDVAVKVLADNWASRADVRERFLAEARLMRRIASDRVVRVFDLGELPDGRPYFVMDYIGGGSLADILAAGPVDPADALWWGADVARAAAALHAEGVVHRDITPANLLLRKSSGAESGGGTHRVVLADLGLAKSLAEASGLTQAVGTPAYMSPEQGRGDGGFDERADIYAIGGVTYALLTGRTPYVTSSIGDVVARDPDLDPPSLRPLLGDAVGEIDDLLARTLAYRVDERWPHADSLATKLEAEAYRLEREAPALAAQRTAVPSQSSKEGQETQEATMTELPTQMPAAEAGTVVVAASSQGSSKWMAWLSLPVVFALASVGSWFLFGR</sequence>
<keyword evidence="5 11" id="KW-0418">Kinase</keyword>